<dbReference type="Proteomes" id="UP000799766">
    <property type="component" value="Unassembled WGS sequence"/>
</dbReference>
<dbReference type="EMBL" id="MU001686">
    <property type="protein sequence ID" value="KAF2455575.1"/>
    <property type="molecule type" value="Genomic_DNA"/>
</dbReference>
<dbReference type="SUPFAM" id="SSF55418">
    <property type="entry name" value="eIF4e-like"/>
    <property type="match status" value="1"/>
</dbReference>
<gene>
    <name evidence="3" type="ORF">BDY21DRAFT_68149</name>
</gene>
<dbReference type="Gene3D" id="3.30.760.10">
    <property type="entry name" value="RNA Cap, Translation Initiation Factor Eif4e"/>
    <property type="match status" value="1"/>
</dbReference>
<dbReference type="GO" id="GO:0003743">
    <property type="term" value="F:translation initiation factor activity"/>
    <property type="evidence" value="ECO:0007669"/>
    <property type="project" value="UniProtKB-KW"/>
</dbReference>
<feature type="compositionally biased region" description="Low complexity" evidence="2">
    <location>
        <begin position="11"/>
        <end position="24"/>
    </location>
</feature>
<dbReference type="InterPro" id="IPR019770">
    <property type="entry name" value="TIF_eIF_4E_CS"/>
</dbReference>
<sequence length="372" mass="40137">MDRENLWTRRSNSSKLSLSMNNSNDSHDGGSTTRPDPPSRTFSASKRFGGGDTPSGSARPNPFNAMSPLTTTNISSPTSSASNAFGLGSGAFASFGSAAKTPKTPGTAFDFSKAAMSGQAPSTPGAEKRDNKGSLSRMTSRSAAPPGIPEVSSTTPAAPVALDKPTGAKEQSGKPGGGRDGGNIDPAVPWPLKYAWVIWYRPPTSKNSDYEKSIQPMCRMASAQDFWSVYVHLKRPSSLPTVSDYHFFKEGIRPVWEDEENRRGGKWIMRLKKGVADRYWEDLLLAMIGDQFLEAGEEVCGAVLSVRSGEDVFSIWTKNDGGRNIKIRYVCSVAAQCQPTPCIIPLPFFPPSKSLVNSSPQRNHKARPLPTS</sequence>
<dbReference type="PROSITE" id="PS00813">
    <property type="entry name" value="IF4E"/>
    <property type="match status" value="1"/>
</dbReference>
<evidence type="ECO:0000313" key="3">
    <source>
        <dbReference type="EMBL" id="KAF2455575.1"/>
    </source>
</evidence>
<dbReference type="PANTHER" id="PTHR11960:SF18">
    <property type="entry name" value="EUKARYOTIC TRANSLATION INITIATION FACTOR 4E HOMOLOGOUS PROTEIN, ISOFORM B"/>
    <property type="match status" value="1"/>
</dbReference>
<feature type="region of interest" description="Disordered" evidence="2">
    <location>
        <begin position="114"/>
        <end position="184"/>
    </location>
</feature>
<dbReference type="InterPro" id="IPR001040">
    <property type="entry name" value="TIF_eIF_4E"/>
</dbReference>
<reference evidence="3" key="1">
    <citation type="journal article" date="2020" name="Stud. Mycol.">
        <title>101 Dothideomycetes genomes: a test case for predicting lifestyles and emergence of pathogens.</title>
        <authorList>
            <person name="Haridas S."/>
            <person name="Albert R."/>
            <person name="Binder M."/>
            <person name="Bloem J."/>
            <person name="Labutti K."/>
            <person name="Salamov A."/>
            <person name="Andreopoulos B."/>
            <person name="Baker S."/>
            <person name="Barry K."/>
            <person name="Bills G."/>
            <person name="Bluhm B."/>
            <person name="Cannon C."/>
            <person name="Castanera R."/>
            <person name="Culley D."/>
            <person name="Daum C."/>
            <person name="Ezra D."/>
            <person name="Gonzalez J."/>
            <person name="Henrissat B."/>
            <person name="Kuo A."/>
            <person name="Liang C."/>
            <person name="Lipzen A."/>
            <person name="Lutzoni F."/>
            <person name="Magnuson J."/>
            <person name="Mondo S."/>
            <person name="Nolan M."/>
            <person name="Ohm R."/>
            <person name="Pangilinan J."/>
            <person name="Park H.-J."/>
            <person name="Ramirez L."/>
            <person name="Alfaro M."/>
            <person name="Sun H."/>
            <person name="Tritt A."/>
            <person name="Yoshinaga Y."/>
            <person name="Zwiers L.-H."/>
            <person name="Turgeon B."/>
            <person name="Goodwin S."/>
            <person name="Spatafora J."/>
            <person name="Crous P."/>
            <person name="Grigoriev I."/>
        </authorList>
    </citation>
    <scope>NUCLEOTIDE SEQUENCE</scope>
    <source>
        <strain evidence="3">ATCC 16933</strain>
    </source>
</reference>
<accession>A0A6A6NUW3</accession>
<proteinExistence type="inferred from homology"/>
<feature type="compositionally biased region" description="Polar residues" evidence="2">
    <location>
        <begin position="133"/>
        <end position="142"/>
    </location>
</feature>
<keyword evidence="4" id="KW-1185">Reference proteome</keyword>
<feature type="compositionally biased region" description="Polar residues" evidence="2">
    <location>
        <begin position="67"/>
        <end position="78"/>
    </location>
</feature>
<feature type="region of interest" description="Disordered" evidence="2">
    <location>
        <begin position="1"/>
        <end position="83"/>
    </location>
</feature>
<organism evidence="3 4">
    <name type="scientific">Lineolata rhizophorae</name>
    <dbReference type="NCBI Taxonomy" id="578093"/>
    <lineage>
        <taxon>Eukaryota</taxon>
        <taxon>Fungi</taxon>
        <taxon>Dikarya</taxon>
        <taxon>Ascomycota</taxon>
        <taxon>Pezizomycotina</taxon>
        <taxon>Dothideomycetes</taxon>
        <taxon>Dothideomycetes incertae sedis</taxon>
        <taxon>Lineolatales</taxon>
        <taxon>Lineolataceae</taxon>
        <taxon>Lineolata</taxon>
    </lineage>
</organism>
<dbReference type="Pfam" id="PF01652">
    <property type="entry name" value="IF4E"/>
    <property type="match status" value="1"/>
</dbReference>
<keyword evidence="1" id="KW-0648">Protein biosynthesis</keyword>
<evidence type="ECO:0000256" key="2">
    <source>
        <dbReference type="SAM" id="MobiDB-lite"/>
    </source>
</evidence>
<dbReference type="AlphaFoldDB" id="A0A6A6NUW3"/>
<feature type="compositionally biased region" description="Polar residues" evidence="2">
    <location>
        <begin position="29"/>
        <end position="44"/>
    </location>
</feature>
<name>A0A6A6NUW3_9PEZI</name>
<evidence type="ECO:0000313" key="4">
    <source>
        <dbReference type="Proteomes" id="UP000799766"/>
    </source>
</evidence>
<dbReference type="OrthoDB" id="590761at2759"/>
<comment type="similarity">
    <text evidence="1">Belongs to the eukaryotic initiation factor 4E family.</text>
</comment>
<dbReference type="GO" id="GO:0016281">
    <property type="term" value="C:eukaryotic translation initiation factor 4F complex"/>
    <property type="evidence" value="ECO:0007669"/>
    <property type="project" value="TreeGrafter"/>
</dbReference>
<keyword evidence="1" id="KW-0694">RNA-binding</keyword>
<dbReference type="PANTHER" id="PTHR11960">
    <property type="entry name" value="EUKARYOTIC TRANSLATION INITIATION FACTOR 4E RELATED"/>
    <property type="match status" value="1"/>
</dbReference>
<dbReference type="InterPro" id="IPR023398">
    <property type="entry name" value="TIF_eIF4e-like"/>
</dbReference>
<keyword evidence="1 3" id="KW-0396">Initiation factor</keyword>
<protein>
    <submittedName>
        <fullName evidence="3">Translation initiation factor eIF 4e-like domain-containing protein</fullName>
    </submittedName>
</protein>
<evidence type="ECO:0000256" key="1">
    <source>
        <dbReference type="RuleBase" id="RU004374"/>
    </source>
</evidence>
<dbReference type="GO" id="GO:0000340">
    <property type="term" value="F:RNA 7-methylguanosine cap binding"/>
    <property type="evidence" value="ECO:0007669"/>
    <property type="project" value="TreeGrafter"/>
</dbReference>